<feature type="transmembrane region" description="Helical" evidence="5">
    <location>
        <begin position="82"/>
        <end position="99"/>
    </location>
</feature>
<sequence length="298" mass="34365">MEAAPLLSLFVCFRIFEIMLIFLDIFLVAIDLHLNKNIFYIPLEYSSVSFAIALFFLVDVLLRVYIEGRQHYFSDLLNTLDAVVIGVTLLIAIAVMFYEKKFLRDVPILGIVFRPLRLFILIRILQLAHQKRDLEKLLRRLVSGNKRRYMKDGFDLDLTYVTGRTGTMVCACLIASEVVLKAKESLYFFGERRTDKTTSSKFQGIETPSQMFHDVETDRVIINVFSCPALYDDVKVKFLSPSKEQSGFYPMGSPRSSLLPPGPGRLYLPRNELDNTHKPKTWNIYSPKFAVEVYFDEV</sequence>
<keyword evidence="4 5" id="KW-0472">Membrane</keyword>
<dbReference type="InterPro" id="IPR051281">
    <property type="entry name" value="Dual-spec_lipid-protein_phosph"/>
</dbReference>
<accession>A0A8J6KY56</accession>
<dbReference type="PANTHER" id="PTHR12305:SF60">
    <property type="entry name" value="PHOSPHATIDYLINOSITOL 3,4,5-TRISPHOSPHATE 3-PHOSPHATASE TPTE2-RELATED"/>
    <property type="match status" value="1"/>
</dbReference>
<proteinExistence type="predicted"/>
<feature type="transmembrane region" description="Helical" evidence="5">
    <location>
        <begin position="6"/>
        <end position="30"/>
    </location>
</feature>
<comment type="subcellular location">
    <subcellularLocation>
        <location evidence="1">Membrane</location>
        <topology evidence="1">Multi-pass membrane protein</topology>
    </subcellularLocation>
</comment>
<dbReference type="InterPro" id="IPR027359">
    <property type="entry name" value="Volt_channel_dom_sf"/>
</dbReference>
<evidence type="ECO:0000259" key="6">
    <source>
        <dbReference type="PROSITE" id="PS51182"/>
    </source>
</evidence>
<dbReference type="PROSITE" id="PS51182">
    <property type="entry name" value="C2_TENSIN"/>
    <property type="match status" value="1"/>
</dbReference>
<dbReference type="InterPro" id="IPR005821">
    <property type="entry name" value="Ion_trans_dom"/>
</dbReference>
<dbReference type="SMART" id="SM01326">
    <property type="entry name" value="PTEN_C2"/>
    <property type="match status" value="1"/>
</dbReference>
<evidence type="ECO:0000313" key="8">
    <source>
        <dbReference type="Proteomes" id="UP000710432"/>
    </source>
</evidence>
<evidence type="ECO:0000256" key="1">
    <source>
        <dbReference type="ARBA" id="ARBA00004141"/>
    </source>
</evidence>
<evidence type="ECO:0000313" key="7">
    <source>
        <dbReference type="EMBL" id="KAH0514491.1"/>
    </source>
</evidence>
<dbReference type="InterPro" id="IPR014020">
    <property type="entry name" value="Tensin_C2-dom"/>
</dbReference>
<evidence type="ECO:0000256" key="5">
    <source>
        <dbReference type="SAM" id="Phobius"/>
    </source>
</evidence>
<dbReference type="GO" id="GO:0016314">
    <property type="term" value="F:phosphatidylinositol-3,4,5-trisphosphate 3-phosphatase activity"/>
    <property type="evidence" value="ECO:0007669"/>
    <property type="project" value="TreeGrafter"/>
</dbReference>
<dbReference type="Proteomes" id="UP000710432">
    <property type="component" value="Unassembled WGS sequence"/>
</dbReference>
<dbReference type="GO" id="GO:0005216">
    <property type="term" value="F:monoatomic ion channel activity"/>
    <property type="evidence" value="ECO:0007669"/>
    <property type="project" value="InterPro"/>
</dbReference>
<dbReference type="Pfam" id="PF00520">
    <property type="entry name" value="Ion_trans"/>
    <property type="match status" value="1"/>
</dbReference>
<dbReference type="Gene3D" id="2.60.40.1110">
    <property type="match status" value="1"/>
</dbReference>
<comment type="caution">
    <text evidence="7">The sequence shown here is derived from an EMBL/GenBank/DDBJ whole genome shotgun (WGS) entry which is preliminary data.</text>
</comment>
<dbReference type="GO" id="GO:0005829">
    <property type="term" value="C:cytosol"/>
    <property type="evidence" value="ECO:0007669"/>
    <property type="project" value="TreeGrafter"/>
</dbReference>
<organism evidence="7 8">
    <name type="scientific">Microtus ochrogaster</name>
    <name type="common">Prairie vole</name>
    <dbReference type="NCBI Taxonomy" id="79684"/>
    <lineage>
        <taxon>Eukaryota</taxon>
        <taxon>Metazoa</taxon>
        <taxon>Chordata</taxon>
        <taxon>Craniata</taxon>
        <taxon>Vertebrata</taxon>
        <taxon>Euteleostomi</taxon>
        <taxon>Mammalia</taxon>
        <taxon>Eutheria</taxon>
        <taxon>Euarchontoglires</taxon>
        <taxon>Glires</taxon>
        <taxon>Rodentia</taxon>
        <taxon>Myomorpha</taxon>
        <taxon>Muroidea</taxon>
        <taxon>Cricetidae</taxon>
        <taxon>Arvicolinae</taxon>
        <taxon>Microtus</taxon>
    </lineage>
</organism>
<evidence type="ECO:0000256" key="4">
    <source>
        <dbReference type="ARBA" id="ARBA00023136"/>
    </source>
</evidence>
<protein>
    <submittedName>
        <fullName evidence="7">Phosphatidylinositol 3,4,5-trisphosphate 3-phosphatase TPTE2</fullName>
    </submittedName>
</protein>
<dbReference type="Gene3D" id="3.90.190.10">
    <property type="entry name" value="Protein tyrosine phosphatase superfamily"/>
    <property type="match status" value="1"/>
</dbReference>
<dbReference type="InterPro" id="IPR035892">
    <property type="entry name" value="C2_domain_sf"/>
</dbReference>
<name>A0A8J6KY56_MICOH</name>
<dbReference type="Pfam" id="PF10409">
    <property type="entry name" value="PTEN_C2"/>
    <property type="match status" value="1"/>
</dbReference>
<reference evidence="7" key="1">
    <citation type="submission" date="2020-03" db="EMBL/GenBank/DDBJ databases">
        <title>Studies in the Genomics of Life Span.</title>
        <authorList>
            <person name="Glass D."/>
        </authorList>
    </citation>
    <scope>NUCLEOTIDE SEQUENCE</scope>
    <source>
        <strain evidence="7">LTLLF</strain>
        <tissue evidence="7">Muscle</tissue>
    </source>
</reference>
<dbReference type="SUPFAM" id="SSF49562">
    <property type="entry name" value="C2 domain (Calcium/lipid-binding domain, CaLB)"/>
    <property type="match status" value="1"/>
</dbReference>
<dbReference type="EMBL" id="JAATJU010021189">
    <property type="protein sequence ID" value="KAH0514491.1"/>
    <property type="molecule type" value="Genomic_DNA"/>
</dbReference>
<dbReference type="SUPFAM" id="SSF81324">
    <property type="entry name" value="Voltage-gated potassium channels"/>
    <property type="match status" value="1"/>
</dbReference>
<evidence type="ECO:0000256" key="2">
    <source>
        <dbReference type="ARBA" id="ARBA00022692"/>
    </source>
</evidence>
<keyword evidence="3 5" id="KW-1133">Transmembrane helix</keyword>
<evidence type="ECO:0000256" key="3">
    <source>
        <dbReference type="ARBA" id="ARBA00022989"/>
    </source>
</evidence>
<keyword evidence="2 5" id="KW-0812">Transmembrane</keyword>
<gene>
    <name evidence="7" type="ORF">LTLLF_135280</name>
</gene>
<dbReference type="PANTHER" id="PTHR12305">
    <property type="entry name" value="PHOSPHATASE WITH HOMOLOGY TO TENSIN"/>
    <property type="match status" value="1"/>
</dbReference>
<dbReference type="InterPro" id="IPR029021">
    <property type="entry name" value="Prot-tyrosine_phosphatase-like"/>
</dbReference>
<feature type="domain" description="C2 tensin-type" evidence="6">
    <location>
        <begin position="163"/>
        <end position="298"/>
    </location>
</feature>
<dbReference type="Gene3D" id="1.20.120.350">
    <property type="entry name" value="Voltage-gated potassium channels. Chain C"/>
    <property type="match status" value="1"/>
</dbReference>
<feature type="transmembrane region" description="Helical" evidence="5">
    <location>
        <begin position="42"/>
        <end position="62"/>
    </location>
</feature>
<dbReference type="AlphaFoldDB" id="A0A8J6KY56"/>
<dbReference type="GO" id="GO:0016020">
    <property type="term" value="C:membrane"/>
    <property type="evidence" value="ECO:0007669"/>
    <property type="project" value="UniProtKB-SubCell"/>
</dbReference>